<protein>
    <submittedName>
        <fullName evidence="1">Uncharacterized protein</fullName>
    </submittedName>
</protein>
<gene>
    <name evidence="1" type="ORF">N1851_030038</name>
</gene>
<keyword evidence="2" id="KW-1185">Reference proteome</keyword>
<dbReference type="Proteomes" id="UP001174136">
    <property type="component" value="Unassembled WGS sequence"/>
</dbReference>
<evidence type="ECO:0000313" key="1">
    <source>
        <dbReference type="EMBL" id="KAK0134381.1"/>
    </source>
</evidence>
<reference evidence="1" key="1">
    <citation type="journal article" date="2023" name="Front. Mar. Sci.">
        <title>A new Merluccius polli reference genome to investigate the effects of global change in West African waters.</title>
        <authorList>
            <person name="Mateo J.L."/>
            <person name="Blanco-Fernandez C."/>
            <person name="Garcia-Vazquez E."/>
            <person name="Machado-Schiaffino G."/>
        </authorList>
    </citation>
    <scope>NUCLEOTIDE SEQUENCE</scope>
    <source>
        <strain evidence="1">C29</strain>
        <tissue evidence="1">Fin</tissue>
    </source>
</reference>
<sequence length="136" mass="15161">MVGEDAGQTWQTQTYCEGGRPGAVACKVVGAFRGGNSRTRWWTPAVRDAVKLKKESYRTFLACGTPEAKLSIYQSSYVPALTYGHEVWVMTERTRSRVQAAEMSFLRRVAELTLRDRVRSSVHPGGARSRPATPPR</sequence>
<organism evidence="1 2">
    <name type="scientific">Merluccius polli</name>
    <name type="common">Benguela hake</name>
    <name type="synonym">Merluccius cadenati</name>
    <dbReference type="NCBI Taxonomy" id="89951"/>
    <lineage>
        <taxon>Eukaryota</taxon>
        <taxon>Metazoa</taxon>
        <taxon>Chordata</taxon>
        <taxon>Craniata</taxon>
        <taxon>Vertebrata</taxon>
        <taxon>Euteleostomi</taxon>
        <taxon>Actinopterygii</taxon>
        <taxon>Neopterygii</taxon>
        <taxon>Teleostei</taxon>
        <taxon>Neoteleostei</taxon>
        <taxon>Acanthomorphata</taxon>
        <taxon>Zeiogadaria</taxon>
        <taxon>Gadariae</taxon>
        <taxon>Gadiformes</taxon>
        <taxon>Gadoidei</taxon>
        <taxon>Merlucciidae</taxon>
        <taxon>Merluccius</taxon>
    </lineage>
</organism>
<dbReference type="AlphaFoldDB" id="A0AA47M6A1"/>
<proteinExistence type="predicted"/>
<evidence type="ECO:0000313" key="2">
    <source>
        <dbReference type="Proteomes" id="UP001174136"/>
    </source>
</evidence>
<name>A0AA47M6A1_MERPO</name>
<dbReference type="EMBL" id="JAOPHQ010005710">
    <property type="protein sequence ID" value="KAK0134381.1"/>
    <property type="molecule type" value="Genomic_DNA"/>
</dbReference>
<accession>A0AA47M6A1</accession>
<comment type="caution">
    <text evidence="1">The sequence shown here is derived from an EMBL/GenBank/DDBJ whole genome shotgun (WGS) entry which is preliminary data.</text>
</comment>